<proteinExistence type="predicted"/>
<keyword evidence="2" id="KW-1185">Reference proteome</keyword>
<dbReference type="Proteomes" id="UP000326380">
    <property type="component" value="Unassembled WGS sequence"/>
</dbReference>
<protein>
    <submittedName>
        <fullName evidence="1">Uncharacterized protein</fullName>
    </submittedName>
</protein>
<name>A0A7L5A1H8_9BACT</name>
<accession>A0A7L5A1H8</accession>
<reference evidence="1 2" key="1">
    <citation type="submission" date="2019-09" db="EMBL/GenBank/DDBJ databases">
        <title>Genome sequence of Hymenobacter sp. M3.</title>
        <authorList>
            <person name="Srinivasan S."/>
        </authorList>
    </citation>
    <scope>NUCLEOTIDE SEQUENCE [LARGE SCALE GENOMIC DNA]</scope>
    <source>
        <strain evidence="1 2">M3</strain>
    </source>
</reference>
<evidence type="ECO:0000313" key="2">
    <source>
        <dbReference type="Proteomes" id="UP000326380"/>
    </source>
</evidence>
<evidence type="ECO:0000313" key="1">
    <source>
        <dbReference type="EMBL" id="KAA9332490.1"/>
    </source>
</evidence>
<sequence>MLRGMFLYAAGDTAAALLLHDFHWSRLLGVALLGGFLYAREVPAFFGWIDRRVPQSSRPAIGWLRAALSQVYFNPLWILRHMVLLLVFTGQFDQIGWHLLPVAARSFALNAPVSLVVNYFIQNHVPGHQRFLASSLYSGLMAVYYAISATW</sequence>
<gene>
    <name evidence="1" type="ORF">F0P96_12115</name>
</gene>
<dbReference type="AlphaFoldDB" id="A0A7L5A1H8"/>
<organism evidence="1 2">
    <name type="scientific">Hymenobacter busanensis</name>
    <dbReference type="NCBI Taxonomy" id="2607656"/>
    <lineage>
        <taxon>Bacteria</taxon>
        <taxon>Pseudomonadati</taxon>
        <taxon>Bacteroidota</taxon>
        <taxon>Cytophagia</taxon>
        <taxon>Cytophagales</taxon>
        <taxon>Hymenobacteraceae</taxon>
        <taxon>Hymenobacter</taxon>
    </lineage>
</organism>
<comment type="caution">
    <text evidence="1">The sequence shown here is derived from an EMBL/GenBank/DDBJ whole genome shotgun (WGS) entry which is preliminary data.</text>
</comment>
<dbReference type="EMBL" id="VTWU01000004">
    <property type="protein sequence ID" value="KAA9332490.1"/>
    <property type="molecule type" value="Genomic_DNA"/>
</dbReference>